<evidence type="ECO:0000256" key="2">
    <source>
        <dbReference type="SAM" id="Phobius"/>
    </source>
</evidence>
<feature type="region of interest" description="Disordered" evidence="1">
    <location>
        <begin position="34"/>
        <end position="56"/>
    </location>
</feature>
<keyword evidence="2" id="KW-0812">Transmembrane</keyword>
<feature type="compositionally biased region" description="Basic and acidic residues" evidence="1">
    <location>
        <begin position="37"/>
        <end position="56"/>
    </location>
</feature>
<dbReference type="PANTHER" id="PTHR46663">
    <property type="entry name" value="DIGUANYLATE CYCLASE DGCT-RELATED"/>
    <property type="match status" value="1"/>
</dbReference>
<evidence type="ECO:0000313" key="4">
    <source>
        <dbReference type="EMBL" id="NGY03618.1"/>
    </source>
</evidence>
<evidence type="ECO:0000313" key="5">
    <source>
        <dbReference type="Proteomes" id="UP000472676"/>
    </source>
</evidence>
<dbReference type="EMBL" id="JAAMOW010000001">
    <property type="protein sequence ID" value="NGY03618.1"/>
    <property type="molecule type" value="Genomic_DNA"/>
</dbReference>
<evidence type="ECO:0000259" key="3">
    <source>
        <dbReference type="SMART" id="SM00267"/>
    </source>
</evidence>
<keyword evidence="5" id="KW-1185">Reference proteome</keyword>
<proteinExistence type="predicted"/>
<sequence>MSILAASGGHGVELMIVAGLVVAALAGYYANARRQSRQRDDHSQREQADRARTLNLHDPETMLRNRPSFQQEAVSFIQRCSRNRTRFDLFYGTLRVEGDDTRAMIVVAGRLQQLVRPQDFLARYGRFEFALLRMREPMEGAPQLLRDQLLSACTLPMEIDGKRINPQAHVGCGTFPDDGQSPRQLLMAAARTANISQTAAAPGKRSIRHLAA</sequence>
<reference evidence="4 5" key="1">
    <citation type="journal article" date="2014" name="Int. J. Syst. Evol. Microbiol.">
        <title>Solimonas terrae sp. nov., isolated from soil.</title>
        <authorList>
            <person name="Kim S.J."/>
            <person name="Moon J.Y."/>
            <person name="Weon H.Y."/>
            <person name="Ahn J.H."/>
            <person name="Chen W.M."/>
            <person name="Kwon S.W."/>
        </authorList>
    </citation>
    <scope>NUCLEOTIDE SEQUENCE [LARGE SCALE GENOMIC DNA]</scope>
    <source>
        <strain evidence="4 5">KIS83-12</strain>
    </source>
</reference>
<dbReference type="RefSeq" id="WP_166251176.1">
    <property type="nucleotide sequence ID" value="NZ_JAAMOW010000001.1"/>
</dbReference>
<protein>
    <submittedName>
        <fullName evidence="4">Diguanylate cyclase</fullName>
    </submittedName>
</protein>
<dbReference type="Pfam" id="PF00990">
    <property type="entry name" value="GGDEF"/>
    <property type="match status" value="1"/>
</dbReference>
<dbReference type="AlphaFoldDB" id="A0A6M2BMG9"/>
<dbReference type="InterPro" id="IPR052163">
    <property type="entry name" value="DGC-Regulatory_Protein"/>
</dbReference>
<dbReference type="InterPro" id="IPR029787">
    <property type="entry name" value="Nucleotide_cyclase"/>
</dbReference>
<dbReference type="InterPro" id="IPR043128">
    <property type="entry name" value="Rev_trsase/Diguanyl_cyclase"/>
</dbReference>
<dbReference type="SUPFAM" id="SSF55073">
    <property type="entry name" value="Nucleotide cyclase"/>
    <property type="match status" value="1"/>
</dbReference>
<gene>
    <name evidence="4" type="ORF">G7Y85_02465</name>
</gene>
<dbReference type="SMART" id="SM00267">
    <property type="entry name" value="GGDEF"/>
    <property type="match status" value="1"/>
</dbReference>
<organism evidence="4 5">
    <name type="scientific">Solimonas terrae</name>
    <dbReference type="NCBI Taxonomy" id="1396819"/>
    <lineage>
        <taxon>Bacteria</taxon>
        <taxon>Pseudomonadati</taxon>
        <taxon>Pseudomonadota</taxon>
        <taxon>Gammaproteobacteria</taxon>
        <taxon>Nevskiales</taxon>
        <taxon>Nevskiaceae</taxon>
        <taxon>Solimonas</taxon>
    </lineage>
</organism>
<feature type="transmembrane region" description="Helical" evidence="2">
    <location>
        <begin position="12"/>
        <end position="30"/>
    </location>
</feature>
<accession>A0A6M2BMG9</accession>
<feature type="domain" description="GGDEF" evidence="3">
    <location>
        <begin position="45"/>
        <end position="210"/>
    </location>
</feature>
<dbReference type="InterPro" id="IPR000160">
    <property type="entry name" value="GGDEF_dom"/>
</dbReference>
<dbReference type="PANTHER" id="PTHR46663:SF2">
    <property type="entry name" value="GGDEF DOMAIN-CONTAINING PROTEIN"/>
    <property type="match status" value="1"/>
</dbReference>
<evidence type="ECO:0000256" key="1">
    <source>
        <dbReference type="SAM" id="MobiDB-lite"/>
    </source>
</evidence>
<dbReference type="Proteomes" id="UP000472676">
    <property type="component" value="Unassembled WGS sequence"/>
</dbReference>
<comment type="caution">
    <text evidence="4">The sequence shown here is derived from an EMBL/GenBank/DDBJ whole genome shotgun (WGS) entry which is preliminary data.</text>
</comment>
<keyword evidence="2" id="KW-0472">Membrane</keyword>
<name>A0A6M2BMG9_9GAMM</name>
<dbReference type="Gene3D" id="3.30.70.270">
    <property type="match status" value="1"/>
</dbReference>
<keyword evidence="2" id="KW-1133">Transmembrane helix</keyword>